<organism evidence="2 3">
    <name type="scientific">Oryza sativa subsp. japonica</name>
    <name type="common">Rice</name>
    <dbReference type="NCBI Taxonomy" id="39947"/>
    <lineage>
        <taxon>Eukaryota</taxon>
        <taxon>Viridiplantae</taxon>
        <taxon>Streptophyta</taxon>
        <taxon>Embryophyta</taxon>
        <taxon>Tracheophyta</taxon>
        <taxon>Spermatophyta</taxon>
        <taxon>Magnoliopsida</taxon>
        <taxon>Liliopsida</taxon>
        <taxon>Poales</taxon>
        <taxon>Poaceae</taxon>
        <taxon>BOP clade</taxon>
        <taxon>Oryzoideae</taxon>
        <taxon>Oryzeae</taxon>
        <taxon>Oryzinae</taxon>
        <taxon>Oryza</taxon>
        <taxon>Oryza sativa</taxon>
    </lineage>
</organism>
<dbReference type="Proteomes" id="UP000059680">
    <property type="component" value="Chromosome 5"/>
</dbReference>
<dbReference type="eggNOG" id="ENOG502R7M8">
    <property type="taxonomic scope" value="Eukaryota"/>
</dbReference>
<evidence type="ECO:0000256" key="1">
    <source>
        <dbReference type="SAM" id="MobiDB-lite"/>
    </source>
</evidence>
<proteinExistence type="predicted"/>
<evidence type="ECO:0000313" key="2">
    <source>
        <dbReference type="EMBL" id="BAS93525.1"/>
    </source>
</evidence>
<dbReference type="Gramene" id="Os05t0349600-00">
    <property type="protein sequence ID" value="Os05t0349600-00"/>
    <property type="gene ID" value="Os05g0349600"/>
</dbReference>
<evidence type="ECO:0000313" key="3">
    <source>
        <dbReference type="Proteomes" id="UP000059680"/>
    </source>
</evidence>
<protein>
    <submittedName>
        <fullName evidence="2">Os05g0349600 protein</fullName>
    </submittedName>
</protein>
<reference evidence="3" key="1">
    <citation type="journal article" date="2005" name="Nature">
        <title>The map-based sequence of the rice genome.</title>
        <authorList>
            <consortium name="International rice genome sequencing project (IRGSP)"/>
            <person name="Matsumoto T."/>
            <person name="Wu J."/>
            <person name="Kanamori H."/>
            <person name="Katayose Y."/>
            <person name="Fujisawa M."/>
            <person name="Namiki N."/>
            <person name="Mizuno H."/>
            <person name="Yamamoto K."/>
            <person name="Antonio B.A."/>
            <person name="Baba T."/>
            <person name="Sakata K."/>
            <person name="Nagamura Y."/>
            <person name="Aoki H."/>
            <person name="Arikawa K."/>
            <person name="Arita K."/>
            <person name="Bito T."/>
            <person name="Chiden Y."/>
            <person name="Fujitsuka N."/>
            <person name="Fukunaka R."/>
            <person name="Hamada M."/>
            <person name="Harada C."/>
            <person name="Hayashi A."/>
            <person name="Hijishita S."/>
            <person name="Honda M."/>
            <person name="Hosokawa S."/>
            <person name="Ichikawa Y."/>
            <person name="Idonuma A."/>
            <person name="Iijima M."/>
            <person name="Ikeda M."/>
            <person name="Ikeno M."/>
            <person name="Ito K."/>
            <person name="Ito S."/>
            <person name="Ito T."/>
            <person name="Ito Y."/>
            <person name="Ito Y."/>
            <person name="Iwabuchi A."/>
            <person name="Kamiya K."/>
            <person name="Karasawa W."/>
            <person name="Kurita K."/>
            <person name="Katagiri S."/>
            <person name="Kikuta A."/>
            <person name="Kobayashi H."/>
            <person name="Kobayashi N."/>
            <person name="Machita K."/>
            <person name="Maehara T."/>
            <person name="Masukawa M."/>
            <person name="Mizubayashi T."/>
            <person name="Mukai Y."/>
            <person name="Nagasaki H."/>
            <person name="Nagata Y."/>
            <person name="Naito S."/>
            <person name="Nakashima M."/>
            <person name="Nakama Y."/>
            <person name="Nakamichi Y."/>
            <person name="Nakamura M."/>
            <person name="Meguro A."/>
            <person name="Negishi M."/>
            <person name="Ohta I."/>
            <person name="Ohta T."/>
            <person name="Okamoto M."/>
            <person name="Ono N."/>
            <person name="Saji S."/>
            <person name="Sakaguchi M."/>
            <person name="Sakai K."/>
            <person name="Shibata M."/>
            <person name="Shimokawa T."/>
            <person name="Song J."/>
            <person name="Takazaki Y."/>
            <person name="Terasawa K."/>
            <person name="Tsugane M."/>
            <person name="Tsuji K."/>
            <person name="Ueda S."/>
            <person name="Waki K."/>
            <person name="Yamagata H."/>
            <person name="Yamamoto M."/>
            <person name="Yamamoto S."/>
            <person name="Yamane H."/>
            <person name="Yoshiki S."/>
            <person name="Yoshihara R."/>
            <person name="Yukawa K."/>
            <person name="Zhong H."/>
            <person name="Yano M."/>
            <person name="Yuan Q."/>
            <person name="Ouyang S."/>
            <person name="Liu J."/>
            <person name="Jones K.M."/>
            <person name="Gansberger K."/>
            <person name="Moffat K."/>
            <person name="Hill J."/>
            <person name="Bera J."/>
            <person name="Fadrosh D."/>
            <person name="Jin S."/>
            <person name="Johri S."/>
            <person name="Kim M."/>
            <person name="Overton L."/>
            <person name="Reardon M."/>
            <person name="Tsitrin T."/>
            <person name="Vuong H."/>
            <person name="Weaver B."/>
            <person name="Ciecko A."/>
            <person name="Tallon L."/>
            <person name="Jackson J."/>
            <person name="Pai G."/>
            <person name="Aken S.V."/>
            <person name="Utterback T."/>
            <person name="Reidmuller S."/>
            <person name="Feldblyum T."/>
            <person name="Hsiao J."/>
            <person name="Zismann V."/>
            <person name="Iobst S."/>
            <person name="de Vazeille A.R."/>
            <person name="Buell C.R."/>
            <person name="Ying K."/>
            <person name="Li Y."/>
            <person name="Lu T."/>
            <person name="Huang Y."/>
            <person name="Zhao Q."/>
            <person name="Feng Q."/>
            <person name="Zhang L."/>
            <person name="Zhu J."/>
            <person name="Weng Q."/>
            <person name="Mu J."/>
            <person name="Lu Y."/>
            <person name="Fan D."/>
            <person name="Liu Y."/>
            <person name="Guan J."/>
            <person name="Zhang Y."/>
            <person name="Yu S."/>
            <person name="Liu X."/>
            <person name="Zhang Y."/>
            <person name="Hong G."/>
            <person name="Han B."/>
            <person name="Choisne N."/>
            <person name="Demange N."/>
            <person name="Orjeda G."/>
            <person name="Samain S."/>
            <person name="Cattolico L."/>
            <person name="Pelletier E."/>
            <person name="Couloux A."/>
            <person name="Segurens B."/>
            <person name="Wincker P."/>
            <person name="D'Hont A."/>
            <person name="Scarpelli C."/>
            <person name="Weissenbach J."/>
            <person name="Salanoubat M."/>
            <person name="Quetier F."/>
            <person name="Yu Y."/>
            <person name="Kim H.R."/>
            <person name="Rambo T."/>
            <person name="Currie J."/>
            <person name="Collura K."/>
            <person name="Luo M."/>
            <person name="Yang T."/>
            <person name="Ammiraju J.S.S."/>
            <person name="Engler F."/>
            <person name="Soderlund C."/>
            <person name="Wing R.A."/>
            <person name="Palmer L.E."/>
            <person name="de la Bastide M."/>
            <person name="Spiegel L."/>
            <person name="Nascimento L."/>
            <person name="Zutavern T."/>
            <person name="O'Shaughnessy A."/>
            <person name="Dike S."/>
            <person name="Dedhia N."/>
            <person name="Preston R."/>
            <person name="Balija V."/>
            <person name="McCombie W.R."/>
            <person name="Chow T."/>
            <person name="Chen H."/>
            <person name="Chung M."/>
            <person name="Chen C."/>
            <person name="Shaw J."/>
            <person name="Wu H."/>
            <person name="Hsiao K."/>
            <person name="Chao Y."/>
            <person name="Chu M."/>
            <person name="Cheng C."/>
            <person name="Hour A."/>
            <person name="Lee P."/>
            <person name="Lin S."/>
            <person name="Lin Y."/>
            <person name="Liou J."/>
            <person name="Liu S."/>
            <person name="Hsing Y."/>
            <person name="Raghuvanshi S."/>
            <person name="Mohanty A."/>
            <person name="Bharti A.K."/>
            <person name="Gaur A."/>
            <person name="Gupta V."/>
            <person name="Kumar D."/>
            <person name="Ravi V."/>
            <person name="Vij S."/>
            <person name="Kapur A."/>
            <person name="Khurana P."/>
            <person name="Khurana P."/>
            <person name="Khurana J.P."/>
            <person name="Tyagi A.K."/>
            <person name="Gaikwad K."/>
            <person name="Singh A."/>
            <person name="Dalal V."/>
            <person name="Srivastava S."/>
            <person name="Dixit A."/>
            <person name="Pal A.K."/>
            <person name="Ghazi I.A."/>
            <person name="Yadav M."/>
            <person name="Pandit A."/>
            <person name="Bhargava A."/>
            <person name="Sureshbabu K."/>
            <person name="Batra K."/>
            <person name="Sharma T.R."/>
            <person name="Mohapatra T."/>
            <person name="Singh N.K."/>
            <person name="Messing J."/>
            <person name="Nelson A.B."/>
            <person name="Fuks G."/>
            <person name="Kavchok S."/>
            <person name="Keizer G."/>
            <person name="Linton E."/>
            <person name="Llaca V."/>
            <person name="Song R."/>
            <person name="Tanyolac B."/>
            <person name="Young S."/>
            <person name="Ho-Il K."/>
            <person name="Hahn J.H."/>
            <person name="Sangsakoo G."/>
            <person name="Vanavichit A."/>
            <person name="de Mattos Luiz.A.T."/>
            <person name="Zimmer P.D."/>
            <person name="Malone G."/>
            <person name="Dellagostin O."/>
            <person name="de Oliveira A.C."/>
            <person name="Bevan M."/>
            <person name="Bancroft I."/>
            <person name="Minx P."/>
            <person name="Cordum H."/>
            <person name="Wilson R."/>
            <person name="Cheng Z."/>
            <person name="Jin W."/>
            <person name="Jiang J."/>
            <person name="Leong S.A."/>
            <person name="Iwama H."/>
            <person name="Gojobori T."/>
            <person name="Itoh T."/>
            <person name="Niimura Y."/>
            <person name="Fujii Y."/>
            <person name="Habara T."/>
            <person name="Sakai H."/>
            <person name="Sato Y."/>
            <person name="Wilson G."/>
            <person name="Kumar K."/>
            <person name="McCouch S."/>
            <person name="Juretic N."/>
            <person name="Hoen D."/>
            <person name="Wright S."/>
            <person name="Bruskiewich R."/>
            <person name="Bureau T."/>
            <person name="Miyao A."/>
            <person name="Hirochika H."/>
            <person name="Nishikawa T."/>
            <person name="Kadowaki K."/>
            <person name="Sugiura M."/>
            <person name="Burr B."/>
            <person name="Sasaki T."/>
        </authorList>
    </citation>
    <scope>NUCLEOTIDE SEQUENCE [LARGE SCALE GENOMIC DNA]</scope>
    <source>
        <strain evidence="3">cv. Nipponbare</strain>
    </source>
</reference>
<dbReference type="InParanoid" id="A0A0P0WL13"/>
<dbReference type="EMBL" id="AP014961">
    <property type="protein sequence ID" value="BAS93525.1"/>
    <property type="molecule type" value="Genomic_DNA"/>
</dbReference>
<reference evidence="2 3" key="2">
    <citation type="journal article" date="2013" name="Plant Cell Physiol.">
        <title>Rice Annotation Project Database (RAP-DB): an integrative and interactive database for rice genomics.</title>
        <authorList>
            <person name="Sakai H."/>
            <person name="Lee S.S."/>
            <person name="Tanaka T."/>
            <person name="Numa H."/>
            <person name="Kim J."/>
            <person name="Kawahara Y."/>
            <person name="Wakimoto H."/>
            <person name="Yang C.C."/>
            <person name="Iwamoto M."/>
            <person name="Abe T."/>
            <person name="Yamada Y."/>
            <person name="Muto A."/>
            <person name="Inokuchi H."/>
            <person name="Ikemura T."/>
            <person name="Matsumoto T."/>
            <person name="Sasaki T."/>
            <person name="Itoh T."/>
        </authorList>
    </citation>
    <scope>NUCLEOTIDE SEQUENCE [LARGE SCALE GENOMIC DNA]</scope>
    <source>
        <strain evidence="3">cv. Nipponbare</strain>
    </source>
</reference>
<keyword evidence="3" id="KW-1185">Reference proteome</keyword>
<gene>
    <name evidence="2" type="ordered locus">Os05g0349600</name>
    <name evidence="2" type="ORF">OSNPB_050349600</name>
</gene>
<reference evidence="2 3" key="3">
    <citation type="journal article" date="2013" name="Rice">
        <title>Improvement of the Oryza sativa Nipponbare reference genome using next generation sequence and optical map data.</title>
        <authorList>
            <person name="Kawahara Y."/>
            <person name="de la Bastide M."/>
            <person name="Hamilton J.P."/>
            <person name="Kanamori H."/>
            <person name="McCombie W.R."/>
            <person name="Ouyang S."/>
            <person name="Schwartz D.C."/>
            <person name="Tanaka T."/>
            <person name="Wu J."/>
            <person name="Zhou S."/>
            <person name="Childs K.L."/>
            <person name="Davidson R.M."/>
            <person name="Lin H."/>
            <person name="Quesada-Ocampo L."/>
            <person name="Vaillancourt B."/>
            <person name="Sakai H."/>
            <person name="Lee S.S."/>
            <person name="Kim J."/>
            <person name="Numa H."/>
            <person name="Itoh T."/>
            <person name="Buell C.R."/>
            <person name="Matsumoto T."/>
        </authorList>
    </citation>
    <scope>NUCLEOTIDE SEQUENCE [LARGE SCALE GENOMIC DNA]</scope>
    <source>
        <strain evidence="3">cv. Nipponbare</strain>
    </source>
</reference>
<name>A0A0P0WL13_ORYSJ</name>
<feature type="region of interest" description="Disordered" evidence="1">
    <location>
        <begin position="83"/>
        <end position="120"/>
    </location>
</feature>
<accession>A0A0P0WL13</accession>
<sequence length="227" mass="23615">MTRRDLSPPDTGMFNFSSPFPLSFQPPSKYSYNAESAVNMAFSFSSPVSTGPSGIANFLGASAEVASAGEELPLFEAPILKDGNDEPSVFSPNRGALELSLEPDPNENEEPENPVPASPVKAFWPLDRFLKEKRGVGDDDCPLLSASFCSSDDPSFVSDSSPSFFSSSPLLILSSAPASFAPSSSSASPSFAVLSSISDALLLSSLASPATTDPPPKSFASSVVSTG</sequence>
<dbReference type="PaxDb" id="39947-A0A0P0WL13"/>
<feature type="region of interest" description="Disordered" evidence="1">
    <location>
        <begin position="207"/>
        <end position="227"/>
    </location>
</feature>
<dbReference type="AlphaFoldDB" id="A0A0P0WL13"/>